<comment type="cofactor">
    <cofactor evidence="1">
        <name>FMN</name>
        <dbReference type="ChEBI" id="CHEBI:58210"/>
    </cofactor>
</comment>
<name>A0A916UTN0_9HYPH</name>
<proteinExistence type="inferred from homology"/>
<evidence type="ECO:0000256" key="4">
    <source>
        <dbReference type="ARBA" id="ARBA00022643"/>
    </source>
</evidence>
<dbReference type="CDD" id="cd02136">
    <property type="entry name" value="PnbA_NfnB-like"/>
    <property type="match status" value="1"/>
</dbReference>
<evidence type="ECO:0000256" key="2">
    <source>
        <dbReference type="ARBA" id="ARBA00007118"/>
    </source>
</evidence>
<evidence type="ECO:0000256" key="5">
    <source>
        <dbReference type="ARBA" id="ARBA00023002"/>
    </source>
</evidence>
<accession>A0A916UTN0</accession>
<evidence type="ECO:0000259" key="6">
    <source>
        <dbReference type="Pfam" id="PF00881"/>
    </source>
</evidence>
<feature type="domain" description="Nitroreductase" evidence="6">
    <location>
        <begin position="10"/>
        <end position="195"/>
    </location>
</feature>
<keyword evidence="3" id="KW-0285">Flavoprotein</keyword>
<dbReference type="Pfam" id="PF00881">
    <property type="entry name" value="Nitroreductase"/>
    <property type="match status" value="1"/>
</dbReference>
<dbReference type="InterPro" id="IPR029479">
    <property type="entry name" value="Nitroreductase"/>
</dbReference>
<evidence type="ECO:0000256" key="3">
    <source>
        <dbReference type="ARBA" id="ARBA00022630"/>
    </source>
</evidence>
<reference evidence="7" key="1">
    <citation type="journal article" date="2014" name="Int. J. Syst. Evol. Microbiol.">
        <title>Complete genome sequence of Corynebacterium casei LMG S-19264T (=DSM 44701T), isolated from a smear-ripened cheese.</title>
        <authorList>
            <consortium name="US DOE Joint Genome Institute (JGI-PGF)"/>
            <person name="Walter F."/>
            <person name="Albersmeier A."/>
            <person name="Kalinowski J."/>
            <person name="Ruckert C."/>
        </authorList>
    </citation>
    <scope>NUCLEOTIDE SEQUENCE</scope>
    <source>
        <strain evidence="7">CGMCC 1.12919</strain>
    </source>
</reference>
<gene>
    <name evidence="7" type="ORF">GCM10010994_50090</name>
</gene>
<comment type="caution">
    <text evidence="7">The sequence shown here is derived from an EMBL/GenBank/DDBJ whole genome shotgun (WGS) entry which is preliminary data.</text>
</comment>
<dbReference type="AlphaFoldDB" id="A0A916UTN0"/>
<protein>
    <submittedName>
        <fullName evidence="7">NADH dehydrogenase</fullName>
    </submittedName>
</protein>
<dbReference type="InterPro" id="IPR000415">
    <property type="entry name" value="Nitroreductase-like"/>
</dbReference>
<reference evidence="7" key="2">
    <citation type="submission" date="2020-09" db="EMBL/GenBank/DDBJ databases">
        <authorList>
            <person name="Sun Q."/>
            <person name="Zhou Y."/>
        </authorList>
    </citation>
    <scope>NUCLEOTIDE SEQUENCE</scope>
    <source>
        <strain evidence="7">CGMCC 1.12919</strain>
    </source>
</reference>
<keyword evidence="5" id="KW-0560">Oxidoreductase</keyword>
<dbReference type="EMBL" id="BMGG01000010">
    <property type="protein sequence ID" value="GGC86178.1"/>
    <property type="molecule type" value="Genomic_DNA"/>
</dbReference>
<evidence type="ECO:0000313" key="7">
    <source>
        <dbReference type="EMBL" id="GGC86178.1"/>
    </source>
</evidence>
<evidence type="ECO:0000313" key="8">
    <source>
        <dbReference type="Proteomes" id="UP000637002"/>
    </source>
</evidence>
<keyword evidence="4" id="KW-0288">FMN</keyword>
<dbReference type="GO" id="GO:0016491">
    <property type="term" value="F:oxidoreductase activity"/>
    <property type="evidence" value="ECO:0007669"/>
    <property type="project" value="UniProtKB-KW"/>
</dbReference>
<dbReference type="RefSeq" id="WP_280516330.1">
    <property type="nucleotide sequence ID" value="NZ_BMGG01000010.1"/>
</dbReference>
<evidence type="ECO:0000256" key="1">
    <source>
        <dbReference type="ARBA" id="ARBA00001917"/>
    </source>
</evidence>
<sequence>MTMNVSAAVAARISIRAFKPDPVPAALVREILVAASHAPSGGNLQPWRVCALAGEPLAQLKRQAVANPAGEEPEYDVYPPNLWDPLRTRRFECGEDLYATINIPREDKPARLRQLARNGELFGAPVGLFFCLDRRVGPPQWGDVGMYMQTVMLLAVERGLDTCAQEYWARYPKTVAAAIGLPDDHMVFSGMALGYRDKSAPINTLRTRRDGFEVWGELRGFD</sequence>
<comment type="similarity">
    <text evidence="2">Belongs to the nitroreductase family.</text>
</comment>
<dbReference type="PANTHER" id="PTHR43673:SF2">
    <property type="entry name" value="NITROREDUCTASE"/>
    <property type="match status" value="1"/>
</dbReference>
<dbReference type="SUPFAM" id="SSF55469">
    <property type="entry name" value="FMN-dependent nitroreductase-like"/>
    <property type="match status" value="1"/>
</dbReference>
<dbReference type="Gene3D" id="3.40.109.10">
    <property type="entry name" value="NADH Oxidase"/>
    <property type="match status" value="1"/>
</dbReference>
<keyword evidence="8" id="KW-1185">Reference proteome</keyword>
<organism evidence="7 8">
    <name type="scientific">Chelatococcus reniformis</name>
    <dbReference type="NCBI Taxonomy" id="1494448"/>
    <lineage>
        <taxon>Bacteria</taxon>
        <taxon>Pseudomonadati</taxon>
        <taxon>Pseudomonadota</taxon>
        <taxon>Alphaproteobacteria</taxon>
        <taxon>Hyphomicrobiales</taxon>
        <taxon>Chelatococcaceae</taxon>
        <taxon>Chelatococcus</taxon>
    </lineage>
</organism>
<dbReference type="Proteomes" id="UP000637002">
    <property type="component" value="Unassembled WGS sequence"/>
</dbReference>
<dbReference type="PANTHER" id="PTHR43673">
    <property type="entry name" value="NAD(P)H NITROREDUCTASE YDGI-RELATED"/>
    <property type="match status" value="1"/>
</dbReference>